<sequence length="57" mass="6807">MVCVGWASVHYARVGQDMVSDLRKRLEVRSDFHFNGQRVDFFDWCPNCANRRDHQSY</sequence>
<gene>
    <name evidence="1" type="ORF">MGWOODY_Clf2612</name>
</gene>
<dbReference type="AlphaFoldDB" id="A0A160V716"/>
<proteinExistence type="predicted"/>
<protein>
    <submittedName>
        <fullName evidence="1">Uncharacterized protein</fullName>
    </submittedName>
</protein>
<reference evidence="1" key="1">
    <citation type="submission" date="2015-10" db="EMBL/GenBank/DDBJ databases">
        <authorList>
            <person name="Gilbert D.G."/>
        </authorList>
    </citation>
    <scope>NUCLEOTIDE SEQUENCE</scope>
</reference>
<accession>A0A160V716</accession>
<name>A0A160V716_9ZZZZ</name>
<evidence type="ECO:0000313" key="1">
    <source>
        <dbReference type="EMBL" id="CUV01631.1"/>
    </source>
</evidence>
<organism evidence="1">
    <name type="scientific">hydrothermal vent metagenome</name>
    <dbReference type="NCBI Taxonomy" id="652676"/>
    <lineage>
        <taxon>unclassified sequences</taxon>
        <taxon>metagenomes</taxon>
        <taxon>ecological metagenomes</taxon>
    </lineage>
</organism>
<dbReference type="EMBL" id="FAXA01000109">
    <property type="protein sequence ID" value="CUV01631.1"/>
    <property type="molecule type" value="Genomic_DNA"/>
</dbReference>